<evidence type="ECO:0000313" key="5">
    <source>
        <dbReference type="Proteomes" id="UP001597033"/>
    </source>
</evidence>
<keyword evidence="2" id="KW-0812">Transmembrane</keyword>
<evidence type="ECO:0000313" key="4">
    <source>
        <dbReference type="EMBL" id="MFD1042289.1"/>
    </source>
</evidence>
<feature type="region of interest" description="Disordered" evidence="1">
    <location>
        <begin position="1"/>
        <end position="20"/>
    </location>
</feature>
<keyword evidence="5" id="KW-1185">Reference proteome</keyword>
<organism evidence="4 5">
    <name type="scientific">Pseudoxanthomonas kaohsiungensis</name>
    <dbReference type="NCBI Taxonomy" id="283923"/>
    <lineage>
        <taxon>Bacteria</taxon>
        <taxon>Pseudomonadati</taxon>
        <taxon>Pseudomonadota</taxon>
        <taxon>Gammaproteobacteria</taxon>
        <taxon>Lysobacterales</taxon>
        <taxon>Lysobacteraceae</taxon>
        <taxon>Pseudoxanthomonas</taxon>
    </lineage>
</organism>
<dbReference type="InterPro" id="IPR007730">
    <property type="entry name" value="SPOR-like_dom"/>
</dbReference>
<accession>A0ABW3LY94</accession>
<feature type="region of interest" description="Disordered" evidence="1">
    <location>
        <begin position="111"/>
        <end position="170"/>
    </location>
</feature>
<evidence type="ECO:0000259" key="3">
    <source>
        <dbReference type="PROSITE" id="PS51724"/>
    </source>
</evidence>
<sequence>MAARRGKNQARRTSGNGRSSGRPAWVWVVAGVAIGAVVFLAVPDLLKKDGDGFARFGPRANPDAQPAPIADSEAIADTPAGGAATAPADAAPQYDFYTVLPGNEVRMSDAELAASAREEEARRAQDEARRAREALEGRAPTPAPTAAPAAVAEAPVTVASAQPSPAPAAPTGDGARYILQAGAFGASGDAEEVKAKIAMLGLGARVESGQAGGKTVYRVRMGPYGSASELAEAKRKLADSGLPAMAIKAQ</sequence>
<feature type="compositionally biased region" description="Basic residues" evidence="1">
    <location>
        <begin position="1"/>
        <end position="10"/>
    </location>
</feature>
<feature type="compositionally biased region" description="Low complexity" evidence="1">
    <location>
        <begin position="11"/>
        <end position="20"/>
    </location>
</feature>
<evidence type="ECO:0000256" key="2">
    <source>
        <dbReference type="SAM" id="Phobius"/>
    </source>
</evidence>
<comment type="caution">
    <text evidence="4">The sequence shown here is derived from an EMBL/GenBank/DDBJ whole genome shotgun (WGS) entry which is preliminary data.</text>
</comment>
<dbReference type="PANTHER" id="PTHR38687">
    <property type="entry name" value="CELL DIVISION PROTEIN DEDD-RELATED"/>
    <property type="match status" value="1"/>
</dbReference>
<dbReference type="PROSITE" id="PS51724">
    <property type="entry name" value="SPOR"/>
    <property type="match status" value="1"/>
</dbReference>
<feature type="compositionally biased region" description="Basic and acidic residues" evidence="1">
    <location>
        <begin position="116"/>
        <end position="136"/>
    </location>
</feature>
<name>A0ABW3LY94_9GAMM</name>
<dbReference type="Pfam" id="PF05036">
    <property type="entry name" value="SPOR"/>
    <property type="match status" value="1"/>
</dbReference>
<dbReference type="PANTHER" id="PTHR38687:SF1">
    <property type="entry name" value="CELL DIVISION PROTEIN DEDD"/>
    <property type="match status" value="1"/>
</dbReference>
<dbReference type="RefSeq" id="WP_353687259.1">
    <property type="nucleotide sequence ID" value="NZ_JBHTKN010000004.1"/>
</dbReference>
<dbReference type="Proteomes" id="UP001597033">
    <property type="component" value="Unassembled WGS sequence"/>
</dbReference>
<dbReference type="SUPFAM" id="SSF110997">
    <property type="entry name" value="Sporulation related repeat"/>
    <property type="match status" value="1"/>
</dbReference>
<gene>
    <name evidence="4" type="ORF">ACFQ2N_08005</name>
</gene>
<dbReference type="Gene3D" id="3.30.70.1070">
    <property type="entry name" value="Sporulation related repeat"/>
    <property type="match status" value="1"/>
</dbReference>
<keyword evidence="2" id="KW-1133">Transmembrane helix</keyword>
<proteinExistence type="predicted"/>
<reference evidence="5" key="1">
    <citation type="journal article" date="2019" name="Int. J. Syst. Evol. Microbiol.">
        <title>The Global Catalogue of Microorganisms (GCM) 10K type strain sequencing project: providing services to taxonomists for standard genome sequencing and annotation.</title>
        <authorList>
            <consortium name="The Broad Institute Genomics Platform"/>
            <consortium name="The Broad Institute Genome Sequencing Center for Infectious Disease"/>
            <person name="Wu L."/>
            <person name="Ma J."/>
        </authorList>
    </citation>
    <scope>NUCLEOTIDE SEQUENCE [LARGE SCALE GENOMIC DNA]</scope>
    <source>
        <strain evidence="5">CCUG 55854</strain>
    </source>
</reference>
<protein>
    <submittedName>
        <fullName evidence="4">SPOR domain-containing protein</fullName>
    </submittedName>
</protein>
<feature type="compositionally biased region" description="Low complexity" evidence="1">
    <location>
        <begin position="137"/>
        <end position="163"/>
    </location>
</feature>
<evidence type="ECO:0000256" key="1">
    <source>
        <dbReference type="SAM" id="MobiDB-lite"/>
    </source>
</evidence>
<dbReference type="InterPro" id="IPR052521">
    <property type="entry name" value="Cell_div_SPOR-domain"/>
</dbReference>
<feature type="domain" description="SPOR" evidence="3">
    <location>
        <begin position="171"/>
        <end position="249"/>
    </location>
</feature>
<keyword evidence="2" id="KW-0472">Membrane</keyword>
<feature type="transmembrane region" description="Helical" evidence="2">
    <location>
        <begin position="24"/>
        <end position="46"/>
    </location>
</feature>
<dbReference type="EMBL" id="JBHTKN010000004">
    <property type="protein sequence ID" value="MFD1042289.1"/>
    <property type="molecule type" value="Genomic_DNA"/>
</dbReference>
<dbReference type="InterPro" id="IPR036680">
    <property type="entry name" value="SPOR-like_sf"/>
</dbReference>